<dbReference type="SMART" id="SM00387">
    <property type="entry name" value="HATPase_c"/>
    <property type="match status" value="1"/>
</dbReference>
<gene>
    <name evidence="12" type="ORF">ABB05_12620</name>
</gene>
<evidence type="ECO:0000256" key="9">
    <source>
        <dbReference type="ARBA" id="ARBA00023012"/>
    </source>
</evidence>
<dbReference type="PATRIC" id="fig|217031.6.peg.2713"/>
<comment type="catalytic activity">
    <reaction evidence="1">
        <text>ATP + protein L-histidine = ADP + protein N-phospho-L-histidine.</text>
        <dbReference type="EC" id="2.7.13.3"/>
    </reaction>
</comment>
<dbReference type="Gene3D" id="1.10.287.130">
    <property type="match status" value="1"/>
</dbReference>
<keyword evidence="5" id="KW-0808">Transferase</keyword>
<dbReference type="Gene3D" id="6.10.340.10">
    <property type="match status" value="1"/>
</dbReference>
<keyword evidence="10" id="KW-0812">Transmembrane</keyword>
<dbReference type="GO" id="GO:0004721">
    <property type="term" value="F:phosphoprotein phosphatase activity"/>
    <property type="evidence" value="ECO:0007669"/>
    <property type="project" value="TreeGrafter"/>
</dbReference>
<feature type="transmembrane region" description="Helical" evidence="10">
    <location>
        <begin position="12"/>
        <end position="34"/>
    </location>
</feature>
<evidence type="ECO:0000259" key="11">
    <source>
        <dbReference type="PROSITE" id="PS50109"/>
    </source>
</evidence>
<keyword evidence="7" id="KW-0418">Kinase</keyword>
<dbReference type="CDD" id="cd16922">
    <property type="entry name" value="HATPase_EvgS-ArcB-TorS-like"/>
    <property type="match status" value="1"/>
</dbReference>
<comment type="subcellular location">
    <subcellularLocation>
        <location evidence="2">Cell membrane</location>
        <topology evidence="2">Multi-pass membrane protein</topology>
    </subcellularLocation>
</comment>
<dbReference type="InterPro" id="IPR036890">
    <property type="entry name" value="HATPase_C_sf"/>
</dbReference>
<proteinExistence type="predicted"/>
<evidence type="ECO:0000256" key="10">
    <source>
        <dbReference type="SAM" id="Phobius"/>
    </source>
</evidence>
<evidence type="ECO:0000313" key="13">
    <source>
        <dbReference type="Proteomes" id="UP000077881"/>
    </source>
</evidence>
<keyword evidence="13" id="KW-1185">Reference proteome</keyword>
<dbReference type="SUPFAM" id="SSF47384">
    <property type="entry name" value="Homodimeric domain of signal transducing histidine kinase"/>
    <property type="match status" value="1"/>
</dbReference>
<dbReference type="STRING" id="217031.ABB05_12620"/>
<dbReference type="GO" id="GO:0000155">
    <property type="term" value="F:phosphorelay sensor kinase activity"/>
    <property type="evidence" value="ECO:0007669"/>
    <property type="project" value="InterPro"/>
</dbReference>
<evidence type="ECO:0000256" key="6">
    <source>
        <dbReference type="ARBA" id="ARBA00022741"/>
    </source>
</evidence>
<dbReference type="Proteomes" id="UP000077881">
    <property type="component" value="Unassembled WGS sequence"/>
</dbReference>
<dbReference type="InterPro" id="IPR003661">
    <property type="entry name" value="HisK_dim/P_dom"/>
</dbReference>
<evidence type="ECO:0000313" key="12">
    <source>
        <dbReference type="EMBL" id="OAK70192.1"/>
    </source>
</evidence>
<feature type="transmembrane region" description="Helical" evidence="10">
    <location>
        <begin position="157"/>
        <end position="175"/>
    </location>
</feature>
<evidence type="ECO:0000256" key="4">
    <source>
        <dbReference type="ARBA" id="ARBA00022553"/>
    </source>
</evidence>
<keyword evidence="4" id="KW-0597">Phosphoprotein</keyword>
<dbReference type="EMBL" id="LDJR01000051">
    <property type="protein sequence ID" value="OAK70192.1"/>
    <property type="molecule type" value="Genomic_DNA"/>
</dbReference>
<keyword evidence="9" id="KW-0902">Two-component regulatory system</keyword>
<keyword evidence="8" id="KW-0067">ATP-binding</keyword>
<keyword evidence="6" id="KW-0547">Nucleotide-binding</keyword>
<evidence type="ECO:0000256" key="3">
    <source>
        <dbReference type="ARBA" id="ARBA00012438"/>
    </source>
</evidence>
<evidence type="ECO:0000256" key="8">
    <source>
        <dbReference type="ARBA" id="ARBA00022840"/>
    </source>
</evidence>
<evidence type="ECO:0000256" key="1">
    <source>
        <dbReference type="ARBA" id="ARBA00000085"/>
    </source>
</evidence>
<organism evidence="12 13">
    <name type="scientific">Lederbergia galactosidilytica</name>
    <dbReference type="NCBI Taxonomy" id="217031"/>
    <lineage>
        <taxon>Bacteria</taxon>
        <taxon>Bacillati</taxon>
        <taxon>Bacillota</taxon>
        <taxon>Bacilli</taxon>
        <taxon>Bacillales</taxon>
        <taxon>Bacillaceae</taxon>
        <taxon>Lederbergia</taxon>
    </lineage>
</organism>
<dbReference type="PANTHER" id="PTHR45453">
    <property type="entry name" value="PHOSPHATE REGULON SENSOR PROTEIN PHOR"/>
    <property type="match status" value="1"/>
</dbReference>
<dbReference type="Pfam" id="PF02518">
    <property type="entry name" value="HATPase_c"/>
    <property type="match status" value="1"/>
</dbReference>
<evidence type="ECO:0000256" key="2">
    <source>
        <dbReference type="ARBA" id="ARBA00004651"/>
    </source>
</evidence>
<dbReference type="CDD" id="cd00082">
    <property type="entry name" value="HisKA"/>
    <property type="match status" value="1"/>
</dbReference>
<dbReference type="GO" id="GO:0005886">
    <property type="term" value="C:plasma membrane"/>
    <property type="evidence" value="ECO:0007669"/>
    <property type="project" value="UniProtKB-SubCell"/>
</dbReference>
<dbReference type="PRINTS" id="PR00344">
    <property type="entry name" value="BCTRLSENSOR"/>
</dbReference>
<dbReference type="PANTHER" id="PTHR45453:SF1">
    <property type="entry name" value="PHOSPHATE REGULON SENSOR PROTEIN PHOR"/>
    <property type="match status" value="1"/>
</dbReference>
<keyword evidence="10" id="KW-1133">Transmembrane helix</keyword>
<sequence length="470" mass="54125">MKFMKEFFKRTEISIFMILFLMSFLGILCIYYSLLFSTDRLITEYKQKYFSEKAYQMSFFFRAGLLDPLEAPENGERFEQMAQEYATPVEFVEEGSSQVLYKNKLDYSGYEDPYIVELPIVKDGETLGYLHTIFDMKEDLSSPAVTTFEKGLENSRIYILAFAILLALILSLIIAKNYAEPMKASARYAEKILKGNREEFVPRIGTEETKQLIDSINNLLIEFNNVENWRKQMMEDLTHELRTPLTSVLTRLEAIIDGVYPKTEKNLQDIYEEVERFSRLVSDLQQLSEAEGARFKLKIRKVSVDQLVRGVYEGFLFIAKQRKIKMHFNPPNMPCTAYIDPDRMIQVITNILSNALKYTAPGGDIWLSIEIQEDSFIFYCQDNGIGISEDELNLVFNRFYRIDKSRSRDYGGSGIGLSISKALVHAHGGQIGVKSKFEKGSIFWVEIPIDNQLVSLEGQRKSTEDIHGAI</sequence>
<dbReference type="SMART" id="SM00388">
    <property type="entry name" value="HisKA"/>
    <property type="match status" value="1"/>
</dbReference>
<dbReference type="SUPFAM" id="SSF55874">
    <property type="entry name" value="ATPase domain of HSP90 chaperone/DNA topoisomerase II/histidine kinase"/>
    <property type="match status" value="1"/>
</dbReference>
<dbReference type="Gene3D" id="3.30.565.10">
    <property type="entry name" value="Histidine kinase-like ATPase, C-terminal domain"/>
    <property type="match status" value="1"/>
</dbReference>
<feature type="domain" description="Histidine kinase" evidence="11">
    <location>
        <begin position="236"/>
        <end position="451"/>
    </location>
</feature>
<dbReference type="GO" id="GO:0005524">
    <property type="term" value="F:ATP binding"/>
    <property type="evidence" value="ECO:0007669"/>
    <property type="project" value="UniProtKB-KW"/>
</dbReference>
<protein>
    <recommendedName>
        <fullName evidence="3">histidine kinase</fullName>
        <ecNumber evidence="3">2.7.13.3</ecNumber>
    </recommendedName>
</protein>
<dbReference type="OrthoDB" id="9813151at2"/>
<evidence type="ECO:0000256" key="7">
    <source>
        <dbReference type="ARBA" id="ARBA00022777"/>
    </source>
</evidence>
<dbReference type="GO" id="GO:0016036">
    <property type="term" value="P:cellular response to phosphate starvation"/>
    <property type="evidence" value="ECO:0007669"/>
    <property type="project" value="TreeGrafter"/>
</dbReference>
<keyword evidence="10" id="KW-0472">Membrane</keyword>
<dbReference type="PROSITE" id="PS50109">
    <property type="entry name" value="HIS_KIN"/>
    <property type="match status" value="1"/>
</dbReference>
<evidence type="ECO:0000256" key="5">
    <source>
        <dbReference type="ARBA" id="ARBA00022679"/>
    </source>
</evidence>
<dbReference type="InterPro" id="IPR036097">
    <property type="entry name" value="HisK_dim/P_sf"/>
</dbReference>
<dbReference type="Pfam" id="PF00512">
    <property type="entry name" value="HisKA"/>
    <property type="match status" value="1"/>
</dbReference>
<dbReference type="InterPro" id="IPR005467">
    <property type="entry name" value="His_kinase_dom"/>
</dbReference>
<accession>A0A177ZQD8</accession>
<reference evidence="12 13" key="1">
    <citation type="submission" date="2015-05" db="EMBL/GenBank/DDBJ databases">
        <title>Comparison of genome.</title>
        <authorList>
            <person name="Zheng Z."/>
            <person name="Sun M."/>
        </authorList>
    </citation>
    <scope>NUCLEOTIDE SEQUENCE [LARGE SCALE GENOMIC DNA]</scope>
    <source>
        <strain evidence="12 13">G25-74</strain>
    </source>
</reference>
<comment type="caution">
    <text evidence="12">The sequence shown here is derived from an EMBL/GenBank/DDBJ whole genome shotgun (WGS) entry which is preliminary data.</text>
</comment>
<dbReference type="EC" id="2.7.13.3" evidence="3"/>
<name>A0A177ZQD8_9BACI</name>
<dbReference type="InterPro" id="IPR003594">
    <property type="entry name" value="HATPase_dom"/>
</dbReference>
<dbReference type="FunFam" id="3.30.565.10:FF:000006">
    <property type="entry name" value="Sensor histidine kinase WalK"/>
    <property type="match status" value="1"/>
</dbReference>
<dbReference type="AlphaFoldDB" id="A0A177ZQD8"/>
<dbReference type="InterPro" id="IPR004358">
    <property type="entry name" value="Sig_transdc_His_kin-like_C"/>
</dbReference>
<dbReference type="InterPro" id="IPR050351">
    <property type="entry name" value="BphY/WalK/GraS-like"/>
</dbReference>